<feature type="transmembrane region" description="Helical" evidence="6">
    <location>
        <begin position="71"/>
        <end position="96"/>
    </location>
</feature>
<evidence type="ECO:0000256" key="1">
    <source>
        <dbReference type="ARBA" id="ARBA00004141"/>
    </source>
</evidence>
<dbReference type="EMBL" id="ACVN02000185">
    <property type="protein sequence ID" value="ERK55447.1"/>
    <property type="molecule type" value="Genomic_DNA"/>
</dbReference>
<dbReference type="GO" id="GO:0140359">
    <property type="term" value="F:ABC-type transporter activity"/>
    <property type="evidence" value="ECO:0007669"/>
    <property type="project" value="InterPro"/>
</dbReference>
<keyword evidence="5" id="KW-0046">Antibiotic resistance</keyword>
<dbReference type="PROSITE" id="PS51012">
    <property type="entry name" value="ABC_TM2"/>
    <property type="match status" value="1"/>
</dbReference>
<keyword evidence="6" id="KW-0813">Transport</keyword>
<comment type="similarity">
    <text evidence="6">Belongs to the ABC-2 integral membrane protein family.</text>
</comment>
<dbReference type="GO" id="GO:0043190">
    <property type="term" value="C:ATP-binding cassette (ABC) transporter complex"/>
    <property type="evidence" value="ECO:0007669"/>
    <property type="project" value="InterPro"/>
</dbReference>
<dbReference type="InterPro" id="IPR047817">
    <property type="entry name" value="ABC2_TM_bact-type"/>
</dbReference>
<feature type="domain" description="ABC transmembrane type-2" evidence="7">
    <location>
        <begin position="39"/>
        <end position="265"/>
    </location>
</feature>
<feature type="transmembrane region" description="Helical" evidence="6">
    <location>
        <begin position="152"/>
        <end position="171"/>
    </location>
</feature>
<evidence type="ECO:0000256" key="6">
    <source>
        <dbReference type="RuleBase" id="RU361157"/>
    </source>
</evidence>
<feature type="transmembrane region" description="Helical" evidence="6">
    <location>
        <begin position="39"/>
        <end position="59"/>
    </location>
</feature>
<keyword evidence="9" id="KW-1185">Reference proteome</keyword>
<feature type="transmembrane region" description="Helical" evidence="6">
    <location>
        <begin position="183"/>
        <end position="204"/>
    </location>
</feature>
<name>U2RXX8_9ACTN</name>
<comment type="caution">
    <text evidence="6">Lacks conserved residue(s) required for the propagation of feature annotation.</text>
</comment>
<evidence type="ECO:0000256" key="2">
    <source>
        <dbReference type="ARBA" id="ARBA00022692"/>
    </source>
</evidence>
<dbReference type="PANTHER" id="PTHR43229">
    <property type="entry name" value="NODULATION PROTEIN J"/>
    <property type="match status" value="1"/>
</dbReference>
<comment type="caution">
    <text evidence="8">The sequence shown here is derived from an EMBL/GenBank/DDBJ whole genome shotgun (WGS) entry which is preliminary data.</text>
</comment>
<dbReference type="GeneID" id="95359454"/>
<protein>
    <recommendedName>
        <fullName evidence="6">Transport permease protein</fullName>
    </recommendedName>
</protein>
<keyword evidence="4 6" id="KW-0472">Membrane</keyword>
<accession>U2RXX8</accession>
<dbReference type="InterPro" id="IPR013525">
    <property type="entry name" value="ABC2_TM"/>
</dbReference>
<gene>
    <name evidence="8" type="ORF">HMPREF0682_2402</name>
</gene>
<dbReference type="RefSeq" id="WP_021797596.1">
    <property type="nucleotide sequence ID" value="NZ_ACVN02000185.1"/>
</dbReference>
<reference evidence="8" key="1">
    <citation type="submission" date="2013-08" db="EMBL/GenBank/DDBJ databases">
        <authorList>
            <person name="Durkin A.S."/>
            <person name="Haft D.R."/>
            <person name="McCorrison J."/>
            <person name="Torralba M."/>
            <person name="Gillis M."/>
            <person name="Haft D.H."/>
            <person name="Methe B."/>
            <person name="Sutton G."/>
            <person name="Nelson K.E."/>
        </authorList>
    </citation>
    <scope>NUCLEOTIDE SEQUENCE [LARGE SCALE GENOMIC DNA]</scope>
    <source>
        <strain evidence="8">F0233</strain>
    </source>
</reference>
<keyword evidence="2 6" id="KW-0812">Transmembrane</keyword>
<keyword evidence="6" id="KW-1003">Cell membrane</keyword>
<evidence type="ECO:0000256" key="3">
    <source>
        <dbReference type="ARBA" id="ARBA00022989"/>
    </source>
</evidence>
<dbReference type="GO" id="GO:0046677">
    <property type="term" value="P:response to antibiotic"/>
    <property type="evidence" value="ECO:0007669"/>
    <property type="project" value="UniProtKB-KW"/>
</dbReference>
<proteinExistence type="inferred from homology"/>
<evidence type="ECO:0000259" key="7">
    <source>
        <dbReference type="PROSITE" id="PS51012"/>
    </source>
</evidence>
<dbReference type="Pfam" id="PF01061">
    <property type="entry name" value="ABC2_membrane"/>
    <property type="match status" value="1"/>
</dbReference>
<dbReference type="InterPro" id="IPR000412">
    <property type="entry name" value="ABC_2_transport"/>
</dbReference>
<evidence type="ECO:0000313" key="8">
    <source>
        <dbReference type="EMBL" id="ERK55447.1"/>
    </source>
</evidence>
<comment type="subcellular location">
    <subcellularLocation>
        <location evidence="6">Cell membrane</location>
        <topology evidence="6">Multi-pass membrane protein</topology>
    </subcellularLocation>
    <subcellularLocation>
        <location evidence="1">Membrane</location>
        <topology evidence="1">Multi-pass membrane protein</topology>
    </subcellularLocation>
</comment>
<organism evidence="8 9">
    <name type="scientific">Propionibacterium acidifaciens F0233</name>
    <dbReference type="NCBI Taxonomy" id="553198"/>
    <lineage>
        <taxon>Bacteria</taxon>
        <taxon>Bacillati</taxon>
        <taxon>Actinomycetota</taxon>
        <taxon>Actinomycetes</taxon>
        <taxon>Propionibacteriales</taxon>
        <taxon>Propionibacteriaceae</taxon>
        <taxon>Propionibacterium</taxon>
    </lineage>
</organism>
<feature type="transmembrane region" description="Helical" evidence="6">
    <location>
        <begin position="243"/>
        <end position="262"/>
    </location>
</feature>
<evidence type="ECO:0000256" key="4">
    <source>
        <dbReference type="ARBA" id="ARBA00023136"/>
    </source>
</evidence>
<evidence type="ECO:0000313" key="9">
    <source>
        <dbReference type="Proteomes" id="UP000017052"/>
    </source>
</evidence>
<sequence length="266" mass="27990">MTAVLGSSAQRSRTMRPSSWRAFSGAAWRNNVRLSRNGASIVSAFVIPGMFMLAFWAVFGHAASSSGFDYALFLMAASMFQAVMFTAGGSAMALAVDAESGLLSRMRAMPINAGVAIGGRIATDVLRSILSLLTVVVLGLLCGARPDSFRGLLLAFLVALAMGVVLGLAFTGICLRAARPVQLAGLIQGIEVPVLMFSTAFIPVTTLPDWLEPVVKHMPFSPLIDTNRALLNGSDPGGAGWEALAWLSAGLLLGSVWVIGAFRRKS</sequence>
<dbReference type="InterPro" id="IPR051784">
    <property type="entry name" value="Nod_factor_ABC_transporter"/>
</dbReference>
<evidence type="ECO:0000256" key="5">
    <source>
        <dbReference type="ARBA" id="ARBA00023251"/>
    </source>
</evidence>
<dbReference type="Proteomes" id="UP000017052">
    <property type="component" value="Unassembled WGS sequence"/>
</dbReference>
<dbReference type="AlphaFoldDB" id="U2RXX8"/>
<dbReference type="PIRSF" id="PIRSF006648">
    <property type="entry name" value="DrrB"/>
    <property type="match status" value="1"/>
</dbReference>
<dbReference type="PANTHER" id="PTHR43229:SF2">
    <property type="entry name" value="NODULATION PROTEIN J"/>
    <property type="match status" value="1"/>
</dbReference>
<keyword evidence="3 6" id="KW-1133">Transmembrane helix</keyword>